<evidence type="ECO:0000256" key="5">
    <source>
        <dbReference type="ARBA" id="ARBA00022679"/>
    </source>
</evidence>
<evidence type="ECO:0000256" key="9">
    <source>
        <dbReference type="ARBA" id="ARBA00031306"/>
    </source>
</evidence>
<dbReference type="GO" id="GO:0046872">
    <property type="term" value="F:metal ion binding"/>
    <property type="evidence" value="ECO:0007669"/>
    <property type="project" value="UniProtKB-KW"/>
</dbReference>
<dbReference type="Pfam" id="PF02424">
    <property type="entry name" value="ApbE"/>
    <property type="match status" value="1"/>
</dbReference>
<dbReference type="EC" id="2.7.1.180" evidence="2"/>
<dbReference type="PANTHER" id="PTHR30040:SF2">
    <property type="entry name" value="FAD:PROTEIN FMN TRANSFERASE"/>
    <property type="match status" value="1"/>
</dbReference>
<dbReference type="GO" id="GO:0016740">
    <property type="term" value="F:transferase activity"/>
    <property type="evidence" value="ECO:0007669"/>
    <property type="project" value="UniProtKB-KW"/>
</dbReference>
<evidence type="ECO:0000256" key="4">
    <source>
        <dbReference type="ARBA" id="ARBA00022630"/>
    </source>
</evidence>
<keyword evidence="7" id="KW-0274">FAD</keyword>
<dbReference type="PANTHER" id="PTHR30040">
    <property type="entry name" value="THIAMINE BIOSYNTHESIS LIPOPROTEIN APBE"/>
    <property type="match status" value="1"/>
</dbReference>
<proteinExistence type="predicted"/>
<gene>
    <name evidence="11" type="ORF">DU502_16010</name>
</gene>
<evidence type="ECO:0000256" key="1">
    <source>
        <dbReference type="ARBA" id="ARBA00001946"/>
    </source>
</evidence>
<dbReference type="EMBL" id="CP034145">
    <property type="protein sequence ID" value="AZH26786.1"/>
    <property type="molecule type" value="Genomic_DNA"/>
</dbReference>
<keyword evidence="6" id="KW-0479">Metal-binding</keyword>
<evidence type="ECO:0000256" key="8">
    <source>
        <dbReference type="ARBA" id="ARBA00022842"/>
    </source>
</evidence>
<evidence type="ECO:0000256" key="10">
    <source>
        <dbReference type="ARBA" id="ARBA00048540"/>
    </source>
</evidence>
<dbReference type="AlphaFoldDB" id="A0A3G8QWE6"/>
<reference evidence="11 12" key="1">
    <citation type="submission" date="2018-07" db="EMBL/GenBank/DDBJ databases">
        <title>Genome sequences of Haloplanus aerogenes JCM 16430T.</title>
        <authorList>
            <person name="Kim Y.B."/>
            <person name="Roh S.W."/>
        </authorList>
    </citation>
    <scope>NUCLEOTIDE SEQUENCE [LARGE SCALE GENOMIC DNA]</scope>
    <source>
        <strain evidence="11 12">JCM 16430</strain>
    </source>
</reference>
<evidence type="ECO:0000313" key="11">
    <source>
        <dbReference type="EMBL" id="AZH26786.1"/>
    </source>
</evidence>
<dbReference type="Proteomes" id="UP000282007">
    <property type="component" value="Chromosome"/>
</dbReference>
<evidence type="ECO:0000256" key="3">
    <source>
        <dbReference type="ARBA" id="ARBA00016337"/>
    </source>
</evidence>
<dbReference type="KEGG" id="haer:DU502_16010"/>
<protein>
    <recommendedName>
        <fullName evidence="3">FAD:protein FMN transferase</fullName>
        <ecNumber evidence="2">2.7.1.180</ecNumber>
    </recommendedName>
    <alternativeName>
        <fullName evidence="9">Flavin transferase</fullName>
    </alternativeName>
</protein>
<evidence type="ECO:0000256" key="2">
    <source>
        <dbReference type="ARBA" id="ARBA00011955"/>
    </source>
</evidence>
<evidence type="ECO:0000256" key="7">
    <source>
        <dbReference type="ARBA" id="ARBA00022827"/>
    </source>
</evidence>
<evidence type="ECO:0000313" key="12">
    <source>
        <dbReference type="Proteomes" id="UP000282007"/>
    </source>
</evidence>
<dbReference type="SUPFAM" id="SSF143631">
    <property type="entry name" value="ApbE-like"/>
    <property type="match status" value="1"/>
</dbReference>
<keyword evidence="8" id="KW-0460">Magnesium</keyword>
<evidence type="ECO:0000256" key="6">
    <source>
        <dbReference type="ARBA" id="ARBA00022723"/>
    </source>
</evidence>
<dbReference type="InterPro" id="IPR003374">
    <property type="entry name" value="ApbE-like_sf"/>
</dbReference>
<dbReference type="InterPro" id="IPR024932">
    <property type="entry name" value="ApbE"/>
</dbReference>
<comment type="cofactor">
    <cofactor evidence="1">
        <name>Mg(2+)</name>
        <dbReference type="ChEBI" id="CHEBI:18420"/>
    </cofactor>
</comment>
<name>A0A3G8QWE6_9EURY</name>
<dbReference type="Gene3D" id="3.10.520.10">
    <property type="entry name" value="ApbE-like domains"/>
    <property type="match status" value="1"/>
</dbReference>
<organism evidence="11 12">
    <name type="scientific">Haloplanus aerogenes</name>
    <dbReference type="NCBI Taxonomy" id="660522"/>
    <lineage>
        <taxon>Archaea</taxon>
        <taxon>Methanobacteriati</taxon>
        <taxon>Methanobacteriota</taxon>
        <taxon>Stenosarchaea group</taxon>
        <taxon>Halobacteria</taxon>
        <taxon>Halobacteriales</taxon>
        <taxon>Haloferacaceae</taxon>
        <taxon>Haloplanus</taxon>
    </lineage>
</organism>
<accession>A0A3G8QWE6</accession>
<comment type="catalytic activity">
    <reaction evidence="10">
        <text>L-threonyl-[protein] + FAD = FMN-L-threonyl-[protein] + AMP + H(+)</text>
        <dbReference type="Rhea" id="RHEA:36847"/>
        <dbReference type="Rhea" id="RHEA-COMP:11060"/>
        <dbReference type="Rhea" id="RHEA-COMP:11061"/>
        <dbReference type="ChEBI" id="CHEBI:15378"/>
        <dbReference type="ChEBI" id="CHEBI:30013"/>
        <dbReference type="ChEBI" id="CHEBI:57692"/>
        <dbReference type="ChEBI" id="CHEBI:74257"/>
        <dbReference type="ChEBI" id="CHEBI:456215"/>
        <dbReference type="EC" id="2.7.1.180"/>
    </reaction>
</comment>
<keyword evidence="12" id="KW-1185">Reference proteome</keyword>
<sequence>MPRTTRTAPRARVRSRTRRVRAWGRAGPTRREVTTMRELDRRSFLSAVGGVAGAGLLGRTLLVRGEVTEVRSTRLMMGTLVTVTVVTRDPERAELGVDRAFAEMSRLESVFTRHDSDGEVARLNAAGALADPSPELVGLLRRCRRIYDRTDGAFDPTVLPVLTAYESGRDHPRDARERVGAATFDAITVDDSELRAPTPITLDGVAKGAVVDAGVAALRDWVDAGLVEAGGDVRAFGGDDGRWRVGVENPRGDSLAEILRLGSGGVATSGDYRIYYDDDRTNHHIVTPDTGRSPTEDTSVTVVAPDAETADAYSTAAFVMDDDRASAFVGARDDLSALFLTRDGDRRHADGWEALRVEK</sequence>
<keyword evidence="4" id="KW-0285">Flavoprotein</keyword>
<keyword evidence="5 11" id="KW-0808">Transferase</keyword>